<keyword evidence="2 4" id="KW-0067">ATP-binding</keyword>
<dbReference type="PROSITE" id="PS50893">
    <property type="entry name" value="ABC_TRANSPORTER_2"/>
    <property type="match status" value="2"/>
</dbReference>
<protein>
    <submittedName>
        <fullName evidence="4">Molybdate transport system ATP-binding protein</fullName>
    </submittedName>
</protein>
<keyword evidence="5" id="KW-1185">Reference proteome</keyword>
<feature type="domain" description="ABC transporter" evidence="3">
    <location>
        <begin position="247"/>
        <end position="458"/>
    </location>
</feature>
<dbReference type="InterPro" id="IPR027417">
    <property type="entry name" value="P-loop_NTPase"/>
</dbReference>
<dbReference type="SUPFAM" id="SSF52540">
    <property type="entry name" value="P-loop containing nucleoside triphosphate hydrolases"/>
    <property type="match status" value="2"/>
</dbReference>
<dbReference type="RefSeq" id="WP_186735790.1">
    <property type="nucleotide sequence ID" value="NZ_VFIA01000003.1"/>
</dbReference>
<evidence type="ECO:0000256" key="1">
    <source>
        <dbReference type="ARBA" id="ARBA00022741"/>
    </source>
</evidence>
<dbReference type="Pfam" id="PF00005">
    <property type="entry name" value="ABC_tran"/>
    <property type="match status" value="2"/>
</dbReference>
<evidence type="ECO:0000313" key="5">
    <source>
        <dbReference type="Proteomes" id="UP000700732"/>
    </source>
</evidence>
<name>A0ABR6W0B4_9BACT</name>
<organism evidence="4 5">
    <name type="scientific">Spirosoma utsteinense</name>
    <dbReference type="NCBI Taxonomy" id="2585773"/>
    <lineage>
        <taxon>Bacteria</taxon>
        <taxon>Pseudomonadati</taxon>
        <taxon>Bacteroidota</taxon>
        <taxon>Cytophagia</taxon>
        <taxon>Cytophagales</taxon>
        <taxon>Cytophagaceae</taxon>
        <taxon>Spirosoma</taxon>
    </lineage>
</organism>
<evidence type="ECO:0000313" key="4">
    <source>
        <dbReference type="EMBL" id="MBC3790051.1"/>
    </source>
</evidence>
<dbReference type="GO" id="GO:0005524">
    <property type="term" value="F:ATP binding"/>
    <property type="evidence" value="ECO:0007669"/>
    <property type="project" value="UniProtKB-KW"/>
</dbReference>
<reference evidence="4 5" key="1">
    <citation type="submission" date="2019-06" db="EMBL/GenBank/DDBJ databases">
        <title>Spirosoma utsteinense sp. nov. isolated from Antarctic ice-free soils.</title>
        <authorList>
            <person name="Tahon G."/>
        </authorList>
    </citation>
    <scope>NUCLEOTIDE SEQUENCE [LARGE SCALE GENOMIC DNA]</scope>
    <source>
        <strain evidence="4 5">LMG 31447</strain>
    </source>
</reference>
<gene>
    <name evidence="4" type="ORF">FH603_535</name>
</gene>
<dbReference type="PANTHER" id="PTHR43158">
    <property type="entry name" value="SKFA PEPTIDE EXPORT ATP-BINDING PROTEIN SKFE"/>
    <property type="match status" value="1"/>
</dbReference>
<dbReference type="EMBL" id="VFIA01000003">
    <property type="protein sequence ID" value="MBC3790051.1"/>
    <property type="molecule type" value="Genomic_DNA"/>
</dbReference>
<sequence>MAEPTILVDLKRTTIRRNNRDVLRDVSIRICSGECWAIVGPIGSGKTTLLQVLAGQLPVETGKLIRNSSVAFVSFREESRQFSYGTYFYQQRYQATMSNEAPLLRTYLQAPDSLAAARLINDAGLTPLLDLSLLKLSNGQTRKARIIKALLRQPPLLLLDNPFVGLDTASRNDLTGWLSQLTTQGAALALVTEPDSTPPFITHVLRLAEEIWSGPRAAYREPVADCESKPIPLLRTPPKPVDFNDVFQLTNVTVRYGERIILDQLNWTVRANERWALVGPNGVGKSVLLSLLYGDHPQAYANDVRVFGHRRGKSGESIWDVKRRIGFVSPELHLYFPQHLTARQVILTGLTDTLTVPRIVPETTETDLIALSHYFDVDAQLSRSFGTLSTGEQRLILFVRALIKNPPVLLLDEPFQALDSKSIQLARKLLDGLATASMLFITHDRAELPTSVINRLELQR</sequence>
<feature type="domain" description="ABC transporter" evidence="3">
    <location>
        <begin position="5"/>
        <end position="241"/>
    </location>
</feature>
<accession>A0ABR6W0B4</accession>
<comment type="caution">
    <text evidence="4">The sequence shown here is derived from an EMBL/GenBank/DDBJ whole genome shotgun (WGS) entry which is preliminary data.</text>
</comment>
<dbReference type="Gene3D" id="3.40.50.300">
    <property type="entry name" value="P-loop containing nucleotide triphosphate hydrolases"/>
    <property type="match status" value="2"/>
</dbReference>
<evidence type="ECO:0000259" key="3">
    <source>
        <dbReference type="PROSITE" id="PS50893"/>
    </source>
</evidence>
<dbReference type="InterPro" id="IPR003439">
    <property type="entry name" value="ABC_transporter-like_ATP-bd"/>
</dbReference>
<keyword evidence="1" id="KW-0547">Nucleotide-binding</keyword>
<dbReference type="Proteomes" id="UP000700732">
    <property type="component" value="Unassembled WGS sequence"/>
</dbReference>
<dbReference type="PANTHER" id="PTHR43158:SF2">
    <property type="entry name" value="SKFA PEPTIDE EXPORT ATP-BINDING PROTEIN SKFE"/>
    <property type="match status" value="1"/>
</dbReference>
<proteinExistence type="predicted"/>
<dbReference type="InterPro" id="IPR003593">
    <property type="entry name" value="AAA+_ATPase"/>
</dbReference>
<evidence type="ECO:0000256" key="2">
    <source>
        <dbReference type="ARBA" id="ARBA00022840"/>
    </source>
</evidence>
<dbReference type="SMART" id="SM00382">
    <property type="entry name" value="AAA"/>
    <property type="match status" value="2"/>
</dbReference>